<organism evidence="3">
    <name type="scientific">Acromyrmex echinatior</name>
    <name type="common">Panamanian leafcutter ant</name>
    <name type="synonym">Acromyrmex octospinosus echinatior</name>
    <dbReference type="NCBI Taxonomy" id="103372"/>
    <lineage>
        <taxon>Eukaryota</taxon>
        <taxon>Metazoa</taxon>
        <taxon>Ecdysozoa</taxon>
        <taxon>Arthropoda</taxon>
        <taxon>Hexapoda</taxon>
        <taxon>Insecta</taxon>
        <taxon>Pterygota</taxon>
        <taxon>Neoptera</taxon>
        <taxon>Endopterygota</taxon>
        <taxon>Hymenoptera</taxon>
        <taxon>Apocrita</taxon>
        <taxon>Aculeata</taxon>
        <taxon>Formicoidea</taxon>
        <taxon>Formicidae</taxon>
        <taxon>Myrmicinae</taxon>
        <taxon>Acromyrmex</taxon>
    </lineage>
</organism>
<evidence type="ECO:0000256" key="1">
    <source>
        <dbReference type="SAM" id="Phobius"/>
    </source>
</evidence>
<keyword evidence="1" id="KW-0472">Membrane</keyword>
<accession>F4WK93</accession>
<sequence length="281" mass="31793">MMNKGTREIVRESVVDGMLGFVQIRFVKFPDQAVPLKMIAITLNLCAVVFLFQRIPISMKEKSRGSPLDFKAPDYSAKNSALTVATQNQTTIWRNGSHTYEARAHVRVLACAKSERDSYQAAYIQDTAGFVQSLSRSEYDSGRWMSDGSDTIPRTALQQDNAVRGTHPVPSAYPYVIALAKQNPCKLRFLKDEELKFSADSNQGFLYNTSNHNLVNMDTVQEQFCSNSEESYNQKNICNIDGEINRNNYSCTPISVQMDILAEVERNLIIMREEDTLKQSF</sequence>
<gene>
    <name evidence="2" type="ORF">G5I_06145</name>
</gene>
<keyword evidence="3" id="KW-1185">Reference proteome</keyword>
<reference evidence="2" key="1">
    <citation type="submission" date="2011-02" db="EMBL/GenBank/DDBJ databases">
        <title>The genome of the leaf-cutting ant Acromyrmex echinatior suggests key adaptations to social evolution and fungus farming.</title>
        <authorList>
            <person name="Nygaard S."/>
            <person name="Zhang G."/>
        </authorList>
    </citation>
    <scope>NUCLEOTIDE SEQUENCE</scope>
</reference>
<name>F4WK93_ACREC</name>
<proteinExistence type="predicted"/>
<dbReference type="EMBL" id="GL888198">
    <property type="protein sequence ID" value="EGI65379.1"/>
    <property type="molecule type" value="Genomic_DNA"/>
</dbReference>
<keyword evidence="1" id="KW-0812">Transmembrane</keyword>
<keyword evidence="1" id="KW-1133">Transmembrane helix</keyword>
<protein>
    <submittedName>
        <fullName evidence="2">Uncharacterized protein</fullName>
    </submittedName>
</protein>
<dbReference type="AlphaFoldDB" id="F4WK93"/>
<feature type="transmembrane region" description="Helical" evidence="1">
    <location>
        <begin position="34"/>
        <end position="52"/>
    </location>
</feature>
<dbReference type="InParanoid" id="F4WK93"/>
<dbReference type="Proteomes" id="UP000007755">
    <property type="component" value="Unassembled WGS sequence"/>
</dbReference>
<evidence type="ECO:0000313" key="3">
    <source>
        <dbReference type="Proteomes" id="UP000007755"/>
    </source>
</evidence>
<evidence type="ECO:0000313" key="2">
    <source>
        <dbReference type="EMBL" id="EGI65379.1"/>
    </source>
</evidence>